<feature type="transmembrane region" description="Helical" evidence="2">
    <location>
        <begin position="102"/>
        <end position="126"/>
    </location>
</feature>
<protein>
    <submittedName>
        <fullName evidence="3">Uncharacterized protein</fullName>
    </submittedName>
</protein>
<reference evidence="3" key="1">
    <citation type="submission" date="2023-07" db="EMBL/GenBank/DDBJ databases">
        <title>draft genome sequence of fig (Ficus carica).</title>
        <authorList>
            <person name="Takahashi T."/>
            <person name="Nishimura K."/>
        </authorList>
    </citation>
    <scope>NUCLEOTIDE SEQUENCE</scope>
</reference>
<name>A0AA87ZE89_FICCA</name>
<comment type="caution">
    <text evidence="3">The sequence shown here is derived from an EMBL/GenBank/DDBJ whole genome shotgun (WGS) entry which is preliminary data.</text>
</comment>
<evidence type="ECO:0000256" key="1">
    <source>
        <dbReference type="SAM" id="MobiDB-lite"/>
    </source>
</evidence>
<evidence type="ECO:0000256" key="2">
    <source>
        <dbReference type="SAM" id="Phobius"/>
    </source>
</evidence>
<keyword evidence="2" id="KW-0472">Membrane</keyword>
<feature type="compositionally biased region" description="Basic and acidic residues" evidence="1">
    <location>
        <begin position="11"/>
        <end position="32"/>
    </location>
</feature>
<evidence type="ECO:0000313" key="3">
    <source>
        <dbReference type="EMBL" id="GMN30090.1"/>
    </source>
</evidence>
<feature type="region of interest" description="Disordered" evidence="1">
    <location>
        <begin position="1"/>
        <end position="36"/>
    </location>
</feature>
<keyword evidence="4" id="KW-1185">Reference proteome</keyword>
<organism evidence="3 4">
    <name type="scientific">Ficus carica</name>
    <name type="common">Common fig</name>
    <dbReference type="NCBI Taxonomy" id="3494"/>
    <lineage>
        <taxon>Eukaryota</taxon>
        <taxon>Viridiplantae</taxon>
        <taxon>Streptophyta</taxon>
        <taxon>Embryophyta</taxon>
        <taxon>Tracheophyta</taxon>
        <taxon>Spermatophyta</taxon>
        <taxon>Magnoliopsida</taxon>
        <taxon>eudicotyledons</taxon>
        <taxon>Gunneridae</taxon>
        <taxon>Pentapetalae</taxon>
        <taxon>rosids</taxon>
        <taxon>fabids</taxon>
        <taxon>Rosales</taxon>
        <taxon>Moraceae</taxon>
        <taxon>Ficeae</taxon>
        <taxon>Ficus</taxon>
    </lineage>
</organism>
<gene>
    <name evidence="3" type="ORF">TIFTF001_049584</name>
</gene>
<dbReference type="EMBL" id="BTGU01007256">
    <property type="protein sequence ID" value="GMN30090.1"/>
    <property type="molecule type" value="Genomic_DNA"/>
</dbReference>
<dbReference type="Proteomes" id="UP001187192">
    <property type="component" value="Unassembled WGS sequence"/>
</dbReference>
<accession>A0AA87ZE89</accession>
<dbReference type="AlphaFoldDB" id="A0AA87ZE89"/>
<feature type="compositionally biased region" description="Basic residues" evidence="1">
    <location>
        <begin position="1"/>
        <end position="10"/>
    </location>
</feature>
<keyword evidence="2" id="KW-0812">Transmembrane</keyword>
<evidence type="ECO:0000313" key="4">
    <source>
        <dbReference type="Proteomes" id="UP001187192"/>
    </source>
</evidence>
<sequence length="290" mass="32069">MNKGRPPRGKNPRERGGEKPRENQEKKLEKAKGGYGRAGVRKKGVKNFGAIWGARAECLESQKGGRFQFAYPNPSLGLAKGKSGLVGSQEGGVRKFGIQARCCLRVVAYSFVYACVHYICACYMVGLHGFMVALVHATLGLCRFGLGCMAALESRVDSCGTLVNAACWLLRLPRDRLIHKVIQGNRVRRYAQGTYNQDHVSMFTNVKPLGKNKTSRMLCRADLPQRRLKRTAASNHSLAMYHVVLAERKLTSYVYAVGDDPAWEVGALQFGIRAEFLPSSFTVLLPAPQF</sequence>
<keyword evidence="2" id="KW-1133">Transmembrane helix</keyword>
<proteinExistence type="predicted"/>